<evidence type="ECO:0000313" key="3">
    <source>
        <dbReference type="EMBL" id="AUB84733.1"/>
    </source>
</evidence>
<dbReference type="Pfam" id="PF08750">
    <property type="entry name" value="CNP1"/>
    <property type="match status" value="1"/>
</dbReference>
<name>A0A2K8UGK9_9GAMM</name>
<organism evidence="3 4">
    <name type="scientific">Candidatus Thiodictyon syntrophicum</name>
    <dbReference type="NCBI Taxonomy" id="1166950"/>
    <lineage>
        <taxon>Bacteria</taxon>
        <taxon>Pseudomonadati</taxon>
        <taxon>Pseudomonadota</taxon>
        <taxon>Gammaproteobacteria</taxon>
        <taxon>Chromatiales</taxon>
        <taxon>Chromatiaceae</taxon>
        <taxon>Thiodictyon</taxon>
    </lineage>
</organism>
<feature type="domain" description="CNP1-like uncharacterised" evidence="2">
    <location>
        <begin position="50"/>
        <end position="179"/>
    </location>
</feature>
<accession>A0A2K8UGK9</accession>
<reference evidence="3 4" key="1">
    <citation type="submission" date="2017-03" db="EMBL/GenBank/DDBJ databases">
        <title>Complete genome sequence of Candidatus 'Thiodictyon syntrophicum' sp. nov. strain Cad16T, a photolithoautotroph purple sulfur bacterium isolated from an alpine meromictic lake.</title>
        <authorList>
            <person name="Luedin S.M."/>
            <person name="Pothier J.F."/>
            <person name="Danza F."/>
            <person name="Storelli N."/>
            <person name="Wittwer M."/>
            <person name="Tonolla M."/>
        </authorList>
    </citation>
    <scope>NUCLEOTIDE SEQUENCE [LARGE SCALE GENOMIC DNA]</scope>
    <source>
        <strain evidence="3 4">Cad16T</strain>
    </source>
</reference>
<evidence type="ECO:0000259" key="2">
    <source>
        <dbReference type="Pfam" id="PF08750"/>
    </source>
</evidence>
<gene>
    <name evidence="3" type="ORF">THSYN_11235</name>
</gene>
<evidence type="ECO:0000313" key="4">
    <source>
        <dbReference type="Proteomes" id="UP000232638"/>
    </source>
</evidence>
<dbReference type="KEGG" id="tsy:THSYN_11235"/>
<sequence>MNKTIQTRLPLLLALLLWGPPAPAENNLLQDLEPVRPRGLTDGEPVPTIEATVPLPPWPRDADLIAFVPDGPQTPLRFAIDGKNLKLGDARGTEVHYTLVIESASGTRNLSFEAIRCTLRGAYKTIAYGSDGRFTRVPEAQWQPLDRDSGAYREDLRQRFCVPREMRARPVKDLLRALRGRIAATEGSGFQTQ</sequence>
<proteinExistence type="predicted"/>
<keyword evidence="4" id="KW-1185">Reference proteome</keyword>
<dbReference type="Proteomes" id="UP000232638">
    <property type="component" value="Chromosome"/>
</dbReference>
<evidence type="ECO:0000256" key="1">
    <source>
        <dbReference type="SAM" id="SignalP"/>
    </source>
</evidence>
<feature type="chain" id="PRO_5014914232" description="CNP1-like uncharacterized domain-containing protein" evidence="1">
    <location>
        <begin position="25"/>
        <end position="193"/>
    </location>
</feature>
<protein>
    <recommendedName>
        <fullName evidence="2">CNP1-like uncharacterized domain-containing protein</fullName>
    </recommendedName>
</protein>
<dbReference type="InterPro" id="IPR014861">
    <property type="entry name" value="CNP1-like_dom"/>
</dbReference>
<keyword evidence="1" id="KW-0732">Signal</keyword>
<feature type="signal peptide" evidence="1">
    <location>
        <begin position="1"/>
        <end position="24"/>
    </location>
</feature>
<dbReference type="AlphaFoldDB" id="A0A2K8UGK9"/>
<dbReference type="EMBL" id="CP020370">
    <property type="protein sequence ID" value="AUB84733.1"/>
    <property type="molecule type" value="Genomic_DNA"/>
</dbReference>